<evidence type="ECO:0000313" key="2">
    <source>
        <dbReference type="EMBL" id="KIL45978.1"/>
    </source>
</evidence>
<name>A0A0C2VPP6_9BACL</name>
<feature type="transmembrane region" description="Helical" evidence="1">
    <location>
        <begin position="6"/>
        <end position="26"/>
    </location>
</feature>
<organism evidence="2 3">
    <name type="scientific">Jeotgalibacillus campisalis</name>
    <dbReference type="NCBI Taxonomy" id="220754"/>
    <lineage>
        <taxon>Bacteria</taxon>
        <taxon>Bacillati</taxon>
        <taxon>Bacillota</taxon>
        <taxon>Bacilli</taxon>
        <taxon>Bacillales</taxon>
        <taxon>Caryophanaceae</taxon>
        <taxon>Jeotgalibacillus</taxon>
    </lineage>
</organism>
<dbReference type="AlphaFoldDB" id="A0A0C2VPP6"/>
<keyword evidence="1" id="KW-0472">Membrane</keyword>
<evidence type="ECO:0000313" key="3">
    <source>
        <dbReference type="Proteomes" id="UP000031972"/>
    </source>
</evidence>
<dbReference type="InterPro" id="IPR016785">
    <property type="entry name" value="ComGD"/>
</dbReference>
<proteinExistence type="predicted"/>
<reference evidence="2 3" key="1">
    <citation type="submission" date="2015-01" db="EMBL/GenBank/DDBJ databases">
        <title>Jeotgalibacillus campisalis genome sequencing.</title>
        <authorList>
            <person name="Goh K.M."/>
            <person name="Chan K.-G."/>
            <person name="Yaakop A.S."/>
            <person name="Ee R."/>
            <person name="Gan H.M."/>
            <person name="Chan C.S."/>
        </authorList>
    </citation>
    <scope>NUCLEOTIDE SEQUENCE [LARGE SCALE GENOMIC DNA]</scope>
    <source>
        <strain evidence="2 3">SF-57</strain>
    </source>
</reference>
<dbReference type="PATRIC" id="fig|220754.4.peg.2669"/>
<dbReference type="NCBIfam" id="NF040982">
    <property type="entry name" value="ComGD"/>
    <property type="match status" value="1"/>
</dbReference>
<sequence>MIELMMVLLLMTVIISICGSFMYKSLQFKEERVFKQQLSQDLLDAQLTALTSGEYVTLYFYPHTSHYYISKGSGSKEKYIAKRELPDSIEILDTTTLPSFKFLPSGSTNTFGALRFLVNGDPYTVHYYLGKGRFYIAEGS</sequence>
<keyword evidence="3" id="KW-1185">Reference proteome</keyword>
<keyword evidence="1" id="KW-0812">Transmembrane</keyword>
<comment type="caution">
    <text evidence="2">The sequence shown here is derived from an EMBL/GenBank/DDBJ whole genome shotgun (WGS) entry which is preliminary data.</text>
</comment>
<dbReference type="PIRSF" id="PIRSF021292">
    <property type="entry name" value="Competence_ComGD"/>
    <property type="match status" value="1"/>
</dbReference>
<evidence type="ECO:0000256" key="1">
    <source>
        <dbReference type="SAM" id="Phobius"/>
    </source>
</evidence>
<gene>
    <name evidence="2" type="ORF">KR50_26530</name>
</gene>
<dbReference type="GO" id="GO:0030420">
    <property type="term" value="P:establishment of competence for transformation"/>
    <property type="evidence" value="ECO:0007669"/>
    <property type="project" value="InterPro"/>
</dbReference>
<protein>
    <submittedName>
        <fullName evidence="2">Uncharacterized protein</fullName>
    </submittedName>
</protein>
<dbReference type="EMBL" id="JXRR01000017">
    <property type="protein sequence ID" value="KIL45978.1"/>
    <property type="molecule type" value="Genomic_DNA"/>
</dbReference>
<accession>A0A0C2VPP6</accession>
<dbReference type="Proteomes" id="UP000031972">
    <property type="component" value="Unassembled WGS sequence"/>
</dbReference>
<keyword evidence="1" id="KW-1133">Transmembrane helix</keyword>